<dbReference type="EMBL" id="MU274911">
    <property type="protein sequence ID" value="KAI0089317.1"/>
    <property type="molecule type" value="Genomic_DNA"/>
</dbReference>
<sequence length="605" mass="65649">MVNALEEIADQSFDYIVVGGGTAGLVLAARLTEDPNVSVAVLEGGDANLDDPNILRTGVYAGGFLQPKYDWAHMTTKQKLLAERSVHLARGRGLGGSSGMNFNVWQRPPSDELDDWERLGNPGWNWANVHKYIKKAEGFVEPPAATQDILNIPCKNWDVGREGPLPISFPLTTTELEKHLQQACVDVGIPRAVDPYGGKPSGAYYSLCTYDPTNFSRSYSAPSYYTPNEGRTNLKVLVNAHVNSVQTEKGANGNLVATGVDFTHGGKTYSVKAKKEVLLSAGGLQSPVILERSGIGRKDVLEKAGIPVKLELPGVGENLQEHIVGVTAYELKDSVEWPTFEMSRDATTIDAQLELYKQGKGSFCLGVMNVAFTPVENVTSKVDELHRKAKEYIASLDKDTLAPGLLEQFEIQLERLKAGGAQAGPGCEFIITPGMIVAPGPMPPGKKYLGIAPGLNHMFSRGTIHVVSNDPTVVPDIDPHYFEHGVDLDIFVEMVKLARKMSQSPALKDYVAHEIIPGAAAESDEQIAGFLKQFFSTTWHTAGTCSLLPKEKHGVVDTHLKVYGTDNIRVIDMSIIPLHFAAHPQAVVYGIAEMAADLIKGDLKI</sequence>
<keyword evidence="2" id="KW-1185">Reference proteome</keyword>
<proteinExistence type="predicted"/>
<dbReference type="Proteomes" id="UP001055072">
    <property type="component" value="Unassembled WGS sequence"/>
</dbReference>
<reference evidence="1" key="1">
    <citation type="journal article" date="2021" name="Environ. Microbiol.">
        <title>Gene family expansions and transcriptome signatures uncover fungal adaptations to wood decay.</title>
        <authorList>
            <person name="Hage H."/>
            <person name="Miyauchi S."/>
            <person name="Viragh M."/>
            <person name="Drula E."/>
            <person name="Min B."/>
            <person name="Chaduli D."/>
            <person name="Navarro D."/>
            <person name="Favel A."/>
            <person name="Norest M."/>
            <person name="Lesage-Meessen L."/>
            <person name="Balint B."/>
            <person name="Merenyi Z."/>
            <person name="de Eugenio L."/>
            <person name="Morin E."/>
            <person name="Martinez A.T."/>
            <person name="Baldrian P."/>
            <person name="Stursova M."/>
            <person name="Martinez M.J."/>
            <person name="Novotny C."/>
            <person name="Magnuson J.K."/>
            <person name="Spatafora J.W."/>
            <person name="Maurice S."/>
            <person name="Pangilinan J."/>
            <person name="Andreopoulos W."/>
            <person name="LaButti K."/>
            <person name="Hundley H."/>
            <person name="Na H."/>
            <person name="Kuo A."/>
            <person name="Barry K."/>
            <person name="Lipzen A."/>
            <person name="Henrissat B."/>
            <person name="Riley R."/>
            <person name="Ahrendt S."/>
            <person name="Nagy L.G."/>
            <person name="Grigoriev I.V."/>
            <person name="Martin F."/>
            <person name="Rosso M.N."/>
        </authorList>
    </citation>
    <scope>NUCLEOTIDE SEQUENCE</scope>
    <source>
        <strain evidence="1">CBS 384.51</strain>
    </source>
</reference>
<accession>A0ACB8U4K7</accession>
<name>A0ACB8U4K7_9APHY</name>
<protein>
    <submittedName>
        <fullName evidence="1">Uncharacterized protein</fullName>
    </submittedName>
</protein>
<comment type="caution">
    <text evidence="1">The sequence shown here is derived from an EMBL/GenBank/DDBJ whole genome shotgun (WGS) entry which is preliminary data.</text>
</comment>
<evidence type="ECO:0000313" key="1">
    <source>
        <dbReference type="EMBL" id="KAI0089317.1"/>
    </source>
</evidence>
<evidence type="ECO:0000313" key="2">
    <source>
        <dbReference type="Proteomes" id="UP001055072"/>
    </source>
</evidence>
<organism evidence="1 2">
    <name type="scientific">Irpex rosettiformis</name>
    <dbReference type="NCBI Taxonomy" id="378272"/>
    <lineage>
        <taxon>Eukaryota</taxon>
        <taxon>Fungi</taxon>
        <taxon>Dikarya</taxon>
        <taxon>Basidiomycota</taxon>
        <taxon>Agaricomycotina</taxon>
        <taxon>Agaricomycetes</taxon>
        <taxon>Polyporales</taxon>
        <taxon>Irpicaceae</taxon>
        <taxon>Irpex</taxon>
    </lineage>
</organism>
<gene>
    <name evidence="1" type="ORF">BDY19DRAFT_945207</name>
</gene>